<gene>
    <name evidence="14" type="ORF">ACAT0790_LOCUS64054</name>
</gene>
<evidence type="ECO:0000256" key="4">
    <source>
        <dbReference type="ARBA" id="ARBA00022792"/>
    </source>
</evidence>
<comment type="subcellular location">
    <subcellularLocation>
        <location evidence="1">Mitochondrion inner membrane</location>
    </subcellularLocation>
    <subcellularLocation>
        <location evidence="2">Mitochondrion matrix</location>
        <location evidence="2">Mitochondrion nucleoid</location>
    </subcellularLocation>
</comment>
<evidence type="ECO:0000259" key="13">
    <source>
        <dbReference type="SMART" id="SM00382"/>
    </source>
</evidence>
<accession>A0A7S1S8K6</accession>
<evidence type="ECO:0000256" key="8">
    <source>
        <dbReference type="ARBA" id="ARBA00023136"/>
    </source>
</evidence>
<dbReference type="GO" id="GO:0016887">
    <property type="term" value="F:ATP hydrolysis activity"/>
    <property type="evidence" value="ECO:0007669"/>
    <property type="project" value="InterPro"/>
</dbReference>
<keyword evidence="3 10" id="KW-0547">Nucleotide-binding</keyword>
<protein>
    <recommendedName>
        <fullName evidence="13">AAA+ ATPase domain-containing protein</fullName>
    </recommendedName>
</protein>
<dbReference type="EMBL" id="HBGE01107386">
    <property type="protein sequence ID" value="CAD9187280.1"/>
    <property type="molecule type" value="Transcribed_RNA"/>
</dbReference>
<feature type="domain" description="AAA+ ATPase" evidence="13">
    <location>
        <begin position="345"/>
        <end position="480"/>
    </location>
</feature>
<comment type="similarity">
    <text evidence="10">Belongs to the AAA ATPase family.</text>
</comment>
<dbReference type="GO" id="GO:0005743">
    <property type="term" value="C:mitochondrial inner membrane"/>
    <property type="evidence" value="ECO:0007669"/>
    <property type="project" value="UniProtKB-SubCell"/>
</dbReference>
<evidence type="ECO:0000313" key="14">
    <source>
        <dbReference type="EMBL" id="CAD9187280.1"/>
    </source>
</evidence>
<reference evidence="14" key="1">
    <citation type="submission" date="2021-01" db="EMBL/GenBank/DDBJ databases">
        <authorList>
            <person name="Corre E."/>
            <person name="Pelletier E."/>
            <person name="Niang G."/>
            <person name="Scheremetjew M."/>
            <person name="Finn R."/>
            <person name="Kale V."/>
            <person name="Holt S."/>
            <person name="Cochrane G."/>
            <person name="Meng A."/>
            <person name="Brown T."/>
            <person name="Cohen L."/>
        </authorList>
    </citation>
    <scope>NUCLEOTIDE SEQUENCE</scope>
    <source>
        <strain evidence="14">OF101</strain>
    </source>
</reference>
<evidence type="ECO:0000256" key="2">
    <source>
        <dbReference type="ARBA" id="ARBA00004436"/>
    </source>
</evidence>
<evidence type="ECO:0000256" key="1">
    <source>
        <dbReference type="ARBA" id="ARBA00004273"/>
    </source>
</evidence>
<keyword evidence="5 10" id="KW-0067">ATP-binding</keyword>
<feature type="compositionally biased region" description="Polar residues" evidence="12">
    <location>
        <begin position="24"/>
        <end position="34"/>
    </location>
</feature>
<evidence type="ECO:0000256" key="11">
    <source>
        <dbReference type="SAM" id="Coils"/>
    </source>
</evidence>
<evidence type="ECO:0000256" key="12">
    <source>
        <dbReference type="SAM" id="MobiDB-lite"/>
    </source>
</evidence>
<dbReference type="GO" id="GO:0005524">
    <property type="term" value="F:ATP binding"/>
    <property type="evidence" value="ECO:0007669"/>
    <property type="project" value="UniProtKB-KW"/>
</dbReference>
<feature type="coiled-coil region" evidence="11">
    <location>
        <begin position="159"/>
        <end position="235"/>
    </location>
</feature>
<dbReference type="InterPro" id="IPR027417">
    <property type="entry name" value="P-loop_NTPase"/>
</dbReference>
<dbReference type="Pfam" id="PF00004">
    <property type="entry name" value="AAA"/>
    <property type="match status" value="1"/>
</dbReference>
<keyword evidence="9" id="KW-1135">Mitochondrion nucleoid</keyword>
<dbReference type="GO" id="GO:0008270">
    <property type="term" value="F:zinc ion binding"/>
    <property type="evidence" value="ECO:0007669"/>
    <property type="project" value="TreeGrafter"/>
</dbReference>
<keyword evidence="8" id="KW-0472">Membrane</keyword>
<dbReference type="PANTHER" id="PTHR23075">
    <property type="entry name" value="PUTATIVE ATP-ASE"/>
    <property type="match status" value="1"/>
</dbReference>
<dbReference type="SUPFAM" id="SSF52540">
    <property type="entry name" value="P-loop containing nucleoside triphosphate hydrolases"/>
    <property type="match status" value="1"/>
</dbReference>
<dbReference type="Pfam" id="PF12037">
    <property type="entry name" value="ATAD3_N"/>
    <property type="match status" value="1"/>
</dbReference>
<dbReference type="GO" id="GO:0042645">
    <property type="term" value="C:mitochondrial nucleoid"/>
    <property type="evidence" value="ECO:0007669"/>
    <property type="project" value="UniProtKB-SubCell"/>
</dbReference>
<dbReference type="InterPro" id="IPR003593">
    <property type="entry name" value="AAA+_ATPase"/>
</dbReference>
<name>A0A7S1S8K6_ALECA</name>
<dbReference type="InterPro" id="IPR003960">
    <property type="entry name" value="ATPase_AAA_CS"/>
</dbReference>
<sequence length="569" mass="63353">MEVGRPFAAKCFCAMQAPRLTRPAQGSGNFSSQAAPAKGENPLGHFDPAELERGAAALKDIDQSKNAALAFELAVAQEKTAQMQHQREMEKERVVHSQLEGALAQAQADEARRTISHTADQERTTAQYKAEVEKALQGKKLDRQHEVLQYQLQRENEMFQQHEAVRIKNEQELEEASRETLRIRSTFDRETAVSTALAEAKGRSEQERENIEVRLRELRAQKAEDRRTRLEAIDEVFSSLNKGAQALYEDRSKVVTLVTGLTALALGVYSSRAAARVAGTVIERNLGRPPLVRETSRWALMPKITGWWGKKGPNIFERIVLEEELSERLKWTTNALLSAQENGTPFRHLLLHGPPGTGKTLFARTLARQSGLDYAIMSGGDLGPLGREGPHELHKLFTWAANSRRGLVLFIDEADAFLRRGRGADAGMSEDARNALSVFLHHTGTENARLAVILATNVPSALDRAVVDRIDEAFEFPKPAFDQRVQLLHLFMDYYVNTPTKRGKGIEVDPAIDEKYVLEVAKRTEGFSGRQLAKLVLAFQSAVFGSGTQRLTLGLADTVLQWRLAHPNA</sequence>
<dbReference type="InterPro" id="IPR003959">
    <property type="entry name" value="ATPase_AAA_core"/>
</dbReference>
<evidence type="ECO:0000256" key="7">
    <source>
        <dbReference type="ARBA" id="ARBA00023128"/>
    </source>
</evidence>
<keyword evidence="7" id="KW-0496">Mitochondrion</keyword>
<dbReference type="SMART" id="SM00382">
    <property type="entry name" value="AAA"/>
    <property type="match status" value="1"/>
</dbReference>
<organism evidence="14">
    <name type="scientific">Alexandrium catenella</name>
    <name type="common">Red tide dinoflagellate</name>
    <name type="synonym">Gonyaulax catenella</name>
    <dbReference type="NCBI Taxonomy" id="2925"/>
    <lineage>
        <taxon>Eukaryota</taxon>
        <taxon>Sar</taxon>
        <taxon>Alveolata</taxon>
        <taxon>Dinophyceae</taxon>
        <taxon>Gonyaulacales</taxon>
        <taxon>Pyrocystaceae</taxon>
        <taxon>Alexandrium</taxon>
    </lineage>
</organism>
<dbReference type="PANTHER" id="PTHR23075:SF0">
    <property type="entry name" value="ATPASE FAMILY AAA DOMAIN-CONTAINING PROTEIN 3"/>
    <property type="match status" value="1"/>
</dbReference>
<evidence type="ECO:0000256" key="6">
    <source>
        <dbReference type="ARBA" id="ARBA00023054"/>
    </source>
</evidence>
<dbReference type="AlphaFoldDB" id="A0A7S1S8K6"/>
<evidence type="ECO:0000256" key="10">
    <source>
        <dbReference type="RuleBase" id="RU003651"/>
    </source>
</evidence>
<evidence type="ECO:0000256" key="9">
    <source>
        <dbReference type="ARBA" id="ARBA00023271"/>
    </source>
</evidence>
<dbReference type="PROSITE" id="PS00674">
    <property type="entry name" value="AAA"/>
    <property type="match status" value="1"/>
</dbReference>
<proteinExistence type="inferred from homology"/>
<dbReference type="GO" id="GO:0007005">
    <property type="term" value="P:mitochondrion organization"/>
    <property type="evidence" value="ECO:0007669"/>
    <property type="project" value="TreeGrafter"/>
</dbReference>
<dbReference type="InterPro" id="IPR021911">
    <property type="entry name" value="ATAD3_N"/>
</dbReference>
<dbReference type="Gene3D" id="3.40.50.300">
    <property type="entry name" value="P-loop containing nucleotide triphosphate hydrolases"/>
    <property type="match status" value="1"/>
</dbReference>
<keyword evidence="6 11" id="KW-0175">Coiled coil</keyword>
<keyword evidence="4" id="KW-0999">Mitochondrion inner membrane</keyword>
<evidence type="ECO:0000256" key="5">
    <source>
        <dbReference type="ARBA" id="ARBA00022840"/>
    </source>
</evidence>
<evidence type="ECO:0000256" key="3">
    <source>
        <dbReference type="ARBA" id="ARBA00022741"/>
    </source>
</evidence>
<feature type="region of interest" description="Disordered" evidence="12">
    <location>
        <begin position="22"/>
        <end position="42"/>
    </location>
</feature>